<reference evidence="5 6" key="1">
    <citation type="submission" date="2017-03" db="EMBL/GenBank/DDBJ databases">
        <title>Genomes of endolithic fungi from Antarctica.</title>
        <authorList>
            <person name="Coleine C."/>
            <person name="Masonjones S."/>
            <person name="Stajich J.E."/>
        </authorList>
    </citation>
    <scope>NUCLEOTIDE SEQUENCE [LARGE SCALE GENOMIC DNA]</scope>
    <source>
        <strain evidence="5 6">CCFEE 5311</strain>
    </source>
</reference>
<evidence type="ECO:0000256" key="3">
    <source>
        <dbReference type="ARBA" id="ARBA00023002"/>
    </source>
</evidence>
<dbReference type="PANTHER" id="PTHR47706">
    <property type="entry name" value="NMRA-LIKE FAMILY PROTEIN"/>
    <property type="match status" value="1"/>
</dbReference>
<evidence type="ECO:0000256" key="2">
    <source>
        <dbReference type="ARBA" id="ARBA00022857"/>
    </source>
</evidence>
<dbReference type="STRING" id="329885.A0A4U0V6R7"/>
<comment type="similarity">
    <text evidence="1">Belongs to the NmrA-type oxidoreductase family. Isoflavone reductase subfamily.</text>
</comment>
<dbReference type="InterPro" id="IPR051609">
    <property type="entry name" value="NmrA/Isoflavone_reductase-like"/>
</dbReference>
<dbReference type="InterPro" id="IPR036291">
    <property type="entry name" value="NAD(P)-bd_dom_sf"/>
</dbReference>
<evidence type="ECO:0000256" key="1">
    <source>
        <dbReference type="ARBA" id="ARBA00005725"/>
    </source>
</evidence>
<dbReference type="InterPro" id="IPR016040">
    <property type="entry name" value="NAD(P)-bd_dom"/>
</dbReference>
<dbReference type="Gene3D" id="3.90.25.10">
    <property type="entry name" value="UDP-galactose 4-epimerase, domain 1"/>
    <property type="match status" value="1"/>
</dbReference>
<protein>
    <recommendedName>
        <fullName evidence="4">NAD(P)-binding domain-containing protein</fullName>
    </recommendedName>
</protein>
<dbReference type="GO" id="GO:0016491">
    <property type="term" value="F:oxidoreductase activity"/>
    <property type="evidence" value="ECO:0007669"/>
    <property type="project" value="UniProtKB-KW"/>
</dbReference>
<dbReference type="SUPFAM" id="SSF51735">
    <property type="entry name" value="NAD(P)-binding Rossmann-fold domains"/>
    <property type="match status" value="1"/>
</dbReference>
<dbReference type="Pfam" id="PF11951">
    <property type="entry name" value="Fungal_trans_2"/>
    <property type="match status" value="1"/>
</dbReference>
<evidence type="ECO:0000259" key="4">
    <source>
        <dbReference type="Pfam" id="PF13460"/>
    </source>
</evidence>
<dbReference type="PANTHER" id="PTHR47706:SF4">
    <property type="entry name" value="NMRA-LIKE DOMAIN-CONTAINING PROTEIN"/>
    <property type="match status" value="1"/>
</dbReference>
<gene>
    <name evidence="5" type="ORF">B0A54_05131</name>
</gene>
<dbReference type="Gene3D" id="3.40.50.720">
    <property type="entry name" value="NAD(P)-binding Rossmann-like Domain"/>
    <property type="match status" value="1"/>
</dbReference>
<keyword evidence="3" id="KW-0560">Oxidoreductase</keyword>
<keyword evidence="2" id="KW-0521">NADP</keyword>
<evidence type="ECO:0000313" key="5">
    <source>
        <dbReference type="EMBL" id="TKA44387.1"/>
    </source>
</evidence>
<dbReference type="OrthoDB" id="10000533at2759"/>
<feature type="domain" description="NAD(P)-binding" evidence="4">
    <location>
        <begin position="458"/>
        <end position="589"/>
    </location>
</feature>
<comment type="caution">
    <text evidence="5">The sequence shown here is derived from an EMBL/GenBank/DDBJ whole genome shotgun (WGS) entry which is preliminary data.</text>
</comment>
<dbReference type="EMBL" id="NAJP01000015">
    <property type="protein sequence ID" value="TKA44387.1"/>
    <property type="molecule type" value="Genomic_DNA"/>
</dbReference>
<proteinExistence type="inferred from homology"/>
<name>A0A4U0V6R7_9PEZI</name>
<dbReference type="InterPro" id="IPR021858">
    <property type="entry name" value="Fun_TF"/>
</dbReference>
<sequence length="752" mass="84054">MMACLGPDDEAYGPVSAQQINNEYLMLYLDHFFQFLFPFYRPSLLEGGRGWLLQLIATNRPLYHTTLSITACFLSVAHFAASMAERPCNGYALDELSRRASISFASLQQDLQNLHQLDSDDRLVRQACIMDSIVYLQRFETLISNSEHFLIHLNAAVELFNQILSENDPGAAEDTPFDTILRRLTRPLWSGKILGTPWTSDQAGFRFFTALLIVDDIVASTALNVPPRLQRHHQALLTNIDALNARPAIDLQDFVGCQNWIMLQLANVSALAAEKHIAKQTGTLDMTKIVADAKGIKDILLDGLSHLTAPTPEPKKSNILDLFASRYQANTLPADSILVTRAWAHATLAYLSVVVSGWQPAHPEIRENVSRVLEFMTQAQTQTQTIFRSMFWPFCVAGCLAEPRQQERVREMVEKLEPRRLFGTVSQALEMMEVVWRQHDAQPDPGLRDLAMFFVGRGTGQLGRALVEAIKADGKYELMIFARSTSAEKEKAAGGVPIIAVDYSSVDSLVEALEKHKIDTLFSVVDANNGAESEFNLIKAADKSKATKRFVPNIWAKFFPIAKSKLDALAMLENTSLEWTAWYVGWFLDFYVAPRVKTYMFPFSAFIDMAHDVAAIPGSGDVPVVYTYTFDIAAFAAASLSLPKWEKETYAVGDRLTVNEFLAIAEEVKGTKFSVSHDSMELMSTGKVTELPAYEPLYSVMPKEVLTGVIAVFGVMFENGQFDFEGKHLINTDFPGIKPRKVREMLVEAWGK</sequence>
<dbReference type="AlphaFoldDB" id="A0A4U0V6R7"/>
<organism evidence="5 6">
    <name type="scientific">Friedmanniomyces endolithicus</name>
    <dbReference type="NCBI Taxonomy" id="329885"/>
    <lineage>
        <taxon>Eukaryota</taxon>
        <taxon>Fungi</taxon>
        <taxon>Dikarya</taxon>
        <taxon>Ascomycota</taxon>
        <taxon>Pezizomycotina</taxon>
        <taxon>Dothideomycetes</taxon>
        <taxon>Dothideomycetidae</taxon>
        <taxon>Mycosphaerellales</taxon>
        <taxon>Teratosphaeriaceae</taxon>
        <taxon>Friedmanniomyces</taxon>
    </lineage>
</organism>
<accession>A0A4U0V6R7</accession>
<evidence type="ECO:0000313" key="6">
    <source>
        <dbReference type="Proteomes" id="UP000310066"/>
    </source>
</evidence>
<dbReference type="Proteomes" id="UP000310066">
    <property type="component" value="Unassembled WGS sequence"/>
</dbReference>
<dbReference type="Pfam" id="PF13460">
    <property type="entry name" value="NAD_binding_10"/>
    <property type="match status" value="1"/>
</dbReference>